<dbReference type="Proteomes" id="UP000214588">
    <property type="component" value="Unassembled WGS sequence"/>
</dbReference>
<organism evidence="2 3">
    <name type="scientific">Natranaerobius trueperi</name>
    <dbReference type="NCBI Taxonomy" id="759412"/>
    <lineage>
        <taxon>Bacteria</taxon>
        <taxon>Bacillati</taxon>
        <taxon>Bacillota</taxon>
        <taxon>Clostridia</taxon>
        <taxon>Natranaerobiales</taxon>
        <taxon>Natranaerobiaceae</taxon>
        <taxon>Natranaerobius</taxon>
    </lineage>
</organism>
<evidence type="ECO:0000313" key="3">
    <source>
        <dbReference type="Proteomes" id="UP000214588"/>
    </source>
</evidence>
<proteinExistence type="predicted"/>
<dbReference type="OrthoDB" id="9915099at2"/>
<comment type="caution">
    <text evidence="2">The sequence shown here is derived from an EMBL/GenBank/DDBJ whole genome shotgun (WGS) entry which is preliminary data.</text>
</comment>
<dbReference type="RefSeq" id="WP_089023947.1">
    <property type="nucleotide sequence ID" value="NZ_NIQC01000020.1"/>
</dbReference>
<keyword evidence="1" id="KW-0472">Membrane</keyword>
<evidence type="ECO:0000256" key="1">
    <source>
        <dbReference type="SAM" id="Phobius"/>
    </source>
</evidence>
<protein>
    <submittedName>
        <fullName evidence="2">Uncharacterized protein</fullName>
    </submittedName>
</protein>
<dbReference type="EMBL" id="NIQC01000020">
    <property type="protein sequence ID" value="OWZ83349.1"/>
    <property type="molecule type" value="Genomic_DNA"/>
</dbReference>
<name>A0A226BYS3_9FIRM</name>
<accession>A0A226BYS3</accession>
<evidence type="ECO:0000313" key="2">
    <source>
        <dbReference type="EMBL" id="OWZ83349.1"/>
    </source>
</evidence>
<reference evidence="2 3" key="1">
    <citation type="submission" date="2017-06" db="EMBL/GenBank/DDBJ databases">
        <title>Draft Genome Sequence of Natranaerobius trueperi halophilic, alkalithermophilic bacteria from soda lakes.</title>
        <authorList>
            <person name="Zhao B."/>
        </authorList>
    </citation>
    <scope>NUCLEOTIDE SEQUENCE [LARGE SCALE GENOMIC DNA]</scope>
    <source>
        <strain evidence="2 3">DSM 18760</strain>
    </source>
</reference>
<feature type="transmembrane region" description="Helical" evidence="1">
    <location>
        <begin position="6"/>
        <end position="25"/>
    </location>
</feature>
<dbReference type="AlphaFoldDB" id="A0A226BYS3"/>
<gene>
    <name evidence="2" type="ORF">CDO51_09015</name>
</gene>
<keyword evidence="1" id="KW-1133">Transmembrane helix</keyword>
<keyword evidence="1" id="KW-0812">Transmembrane</keyword>
<sequence>MHKSTVFFFLMMLICITLIGINSTGEKEPTYYTSKQSAIENLLKENDEILTSIKINNFQEVLVIYDNKNEAIFLSTISLDQSEDAFFIEDQTNRWKIGGKTPSLANSEYSVGEKDINLFFWKGDEKYEKIMEENEMIKDHENNIDKFKDDVFVLIESVK</sequence>
<keyword evidence="3" id="KW-1185">Reference proteome</keyword>